<evidence type="ECO:0000313" key="8">
    <source>
        <dbReference type="Proteomes" id="UP000217076"/>
    </source>
</evidence>
<dbReference type="NCBIfam" id="TIGR00687">
    <property type="entry name" value="pyridox_kin"/>
    <property type="match status" value="1"/>
</dbReference>
<dbReference type="NCBIfam" id="NF004398">
    <property type="entry name" value="PRK05756.1"/>
    <property type="match status" value="1"/>
</dbReference>
<dbReference type="EMBL" id="FNCV01000001">
    <property type="protein sequence ID" value="SDG35201.1"/>
    <property type="molecule type" value="Genomic_DNA"/>
</dbReference>
<dbReference type="Pfam" id="PF08543">
    <property type="entry name" value="Phos_pyr_kin"/>
    <property type="match status" value="1"/>
</dbReference>
<dbReference type="EC" id="2.7.1.35" evidence="1"/>
<dbReference type="PANTHER" id="PTHR10534">
    <property type="entry name" value="PYRIDOXAL KINASE"/>
    <property type="match status" value="1"/>
</dbReference>
<dbReference type="PANTHER" id="PTHR10534:SF2">
    <property type="entry name" value="PYRIDOXAL KINASE"/>
    <property type="match status" value="1"/>
</dbReference>
<evidence type="ECO:0000256" key="1">
    <source>
        <dbReference type="ARBA" id="ARBA00012104"/>
    </source>
</evidence>
<dbReference type="STRING" id="83401.SAMN05421742_10110"/>
<protein>
    <recommendedName>
        <fullName evidence="1">pyridoxal kinase</fullName>
        <ecNumber evidence="1">2.7.1.35</ecNumber>
    </recommendedName>
</protein>
<evidence type="ECO:0000256" key="3">
    <source>
        <dbReference type="ARBA" id="ARBA00022741"/>
    </source>
</evidence>
<keyword evidence="4 7" id="KW-0418">Kinase</keyword>
<evidence type="ECO:0000256" key="4">
    <source>
        <dbReference type="ARBA" id="ARBA00022777"/>
    </source>
</evidence>
<dbReference type="InterPro" id="IPR004625">
    <property type="entry name" value="PyrdxlKinase"/>
</dbReference>
<dbReference type="InterPro" id="IPR013749">
    <property type="entry name" value="PM/HMP-P_kinase-1"/>
</dbReference>
<evidence type="ECO:0000256" key="5">
    <source>
        <dbReference type="ARBA" id="ARBA00022840"/>
    </source>
</evidence>
<dbReference type="InterPro" id="IPR029056">
    <property type="entry name" value="Ribokinase-like"/>
</dbReference>
<sequence length="286" mass="29591">MSVLSIQSHVCFGHVGNAAAVFPLQRLGFEVWPVNTVQFSNHTGYGAWKGEVFAPALIEACLDGMAERGALEGVEAVLSGYLGSAGTGAVILEAARRVRAASPGALYCCDPVMGDVGRGVFVAPDIPDFIRHQVMPAAEVTTPNQFELELLTGCPIGSVADAVDAAHRLRALGPSVVLVTSLMAADSSPGTIECLAVDGAGAWRVRTPLVPVEPPPNGSGDAIAALFLGHLLKSGSVPEAAARATSALYELFRLTAQAGTRELQLIAAQDAFAAPPRLFAPEPVEG</sequence>
<dbReference type="GO" id="GO:0005524">
    <property type="term" value="F:ATP binding"/>
    <property type="evidence" value="ECO:0007669"/>
    <property type="project" value="UniProtKB-KW"/>
</dbReference>
<dbReference type="GO" id="GO:0009443">
    <property type="term" value="P:pyridoxal 5'-phosphate salvage"/>
    <property type="evidence" value="ECO:0007669"/>
    <property type="project" value="InterPro"/>
</dbReference>
<keyword evidence="2" id="KW-0808">Transferase</keyword>
<dbReference type="CDD" id="cd01173">
    <property type="entry name" value="pyridoxal_pyridoxamine_kinase"/>
    <property type="match status" value="1"/>
</dbReference>
<dbReference type="GO" id="GO:0005829">
    <property type="term" value="C:cytosol"/>
    <property type="evidence" value="ECO:0007669"/>
    <property type="project" value="TreeGrafter"/>
</dbReference>
<evidence type="ECO:0000313" key="7">
    <source>
        <dbReference type="EMBL" id="SDG35201.1"/>
    </source>
</evidence>
<feature type="domain" description="Pyridoxamine kinase/Phosphomethylpyrimidine kinase" evidence="6">
    <location>
        <begin position="73"/>
        <end position="259"/>
    </location>
</feature>
<reference evidence="8" key="1">
    <citation type="submission" date="2016-10" db="EMBL/GenBank/DDBJ databases">
        <authorList>
            <person name="Varghese N."/>
            <person name="Submissions S."/>
        </authorList>
    </citation>
    <scope>NUCLEOTIDE SEQUENCE [LARGE SCALE GENOMIC DNA]</scope>
    <source>
        <strain evidence="8">930I</strain>
    </source>
</reference>
<dbReference type="RefSeq" id="WP_092613894.1">
    <property type="nucleotide sequence ID" value="NZ_FNCV01000001.1"/>
</dbReference>
<accession>A0A1G7TJ15</accession>
<gene>
    <name evidence="7" type="ORF">SAMN05421742_10110</name>
</gene>
<keyword evidence="5" id="KW-0067">ATP-binding</keyword>
<evidence type="ECO:0000259" key="6">
    <source>
        <dbReference type="Pfam" id="PF08543"/>
    </source>
</evidence>
<name>A0A1G7TJ15_9PROT</name>
<dbReference type="OrthoDB" id="9800808at2"/>
<dbReference type="SUPFAM" id="SSF53613">
    <property type="entry name" value="Ribokinase-like"/>
    <property type="match status" value="1"/>
</dbReference>
<proteinExistence type="predicted"/>
<keyword evidence="8" id="KW-1185">Reference proteome</keyword>
<keyword evidence="3" id="KW-0547">Nucleotide-binding</keyword>
<dbReference type="Proteomes" id="UP000217076">
    <property type="component" value="Unassembled WGS sequence"/>
</dbReference>
<evidence type="ECO:0000256" key="2">
    <source>
        <dbReference type="ARBA" id="ARBA00022679"/>
    </source>
</evidence>
<dbReference type="AlphaFoldDB" id="A0A1G7TJ15"/>
<dbReference type="Gene3D" id="3.40.1190.20">
    <property type="match status" value="1"/>
</dbReference>
<dbReference type="GO" id="GO:0008478">
    <property type="term" value="F:pyridoxal kinase activity"/>
    <property type="evidence" value="ECO:0007669"/>
    <property type="project" value="UniProtKB-EC"/>
</dbReference>
<organism evidence="7 8">
    <name type="scientific">Roseospirillum parvum</name>
    <dbReference type="NCBI Taxonomy" id="83401"/>
    <lineage>
        <taxon>Bacteria</taxon>
        <taxon>Pseudomonadati</taxon>
        <taxon>Pseudomonadota</taxon>
        <taxon>Alphaproteobacteria</taxon>
        <taxon>Rhodospirillales</taxon>
        <taxon>Rhodospirillaceae</taxon>
        <taxon>Roseospirillum</taxon>
    </lineage>
</organism>